<keyword evidence="2" id="KW-1185">Reference proteome</keyword>
<dbReference type="Gene3D" id="3.40.50.1820">
    <property type="entry name" value="alpha/beta hydrolase"/>
    <property type="match status" value="1"/>
</dbReference>
<dbReference type="PROSITE" id="PS51257">
    <property type="entry name" value="PROKAR_LIPOPROTEIN"/>
    <property type="match status" value="1"/>
</dbReference>
<comment type="caution">
    <text evidence="1">The sequence shown here is derived from an EMBL/GenBank/DDBJ whole genome shotgun (WGS) entry which is preliminary data.</text>
</comment>
<sequence>MIVIRAGAVALPRVRLCVPILLFGLLAALGGCASRPSSAVLDPVSPARATSGEAAAAGNKALTLYAVTNRERDGDGFDGDRARDLTYERYRLTIPASHTPAAIEYPTRKPDPARAMTVRERRALDQRSMVAAIVSQPGFDGTIGLFVHGFNYRYQEGVFRLAQMAVDSRSKATPVLFSWPSQGALSGYLADRDAVLFSRDDLVSLMAALSETRKVRQILVFGHSMGGFLIMEALRQLRLTDRGDVLDKLTVILAAPDIDADLFRRQMDVVGRLRSPLVLLVSPEDEALAASSLLSGARPRVGRLDVEDPKVRETAKAYGVLVVDITSLNAPDGLGHDRYASLAALAPQVGVLGRPGAATPTDVGAFILDAAGQVVASPFTVAGRILAPR</sequence>
<reference evidence="1" key="1">
    <citation type="submission" date="2021-12" db="EMBL/GenBank/DDBJ databases">
        <authorList>
            <person name="Li Y."/>
        </authorList>
    </citation>
    <scope>NUCLEOTIDE SEQUENCE</scope>
    <source>
        <strain evidence="1">DKSPLA3</strain>
    </source>
</reference>
<dbReference type="RefSeq" id="WP_231815754.1">
    <property type="nucleotide sequence ID" value="NZ_JAJOZR010000010.1"/>
</dbReference>
<dbReference type="AlphaFoldDB" id="A0A9X1NVN4"/>
<accession>A0A9X1NVN4</accession>
<dbReference type="SUPFAM" id="SSF53474">
    <property type="entry name" value="alpha/beta-Hydrolases"/>
    <property type="match status" value="1"/>
</dbReference>
<keyword evidence="1" id="KW-0378">Hydrolase</keyword>
<proteinExistence type="predicted"/>
<evidence type="ECO:0000313" key="1">
    <source>
        <dbReference type="EMBL" id="MCD7110569.1"/>
    </source>
</evidence>
<dbReference type="PIRSF" id="PIRSF033909">
    <property type="entry name" value="UCP033909"/>
    <property type="match status" value="1"/>
</dbReference>
<dbReference type="PANTHER" id="PTHR36513">
    <property type="entry name" value="ABC TRANSMEMBRANE TYPE-1 DOMAIN-CONTAINING PROTEIN"/>
    <property type="match status" value="1"/>
</dbReference>
<dbReference type="InterPro" id="IPR010297">
    <property type="entry name" value="DUF900_hydrolase"/>
</dbReference>
<evidence type="ECO:0000313" key="2">
    <source>
        <dbReference type="Proteomes" id="UP001139089"/>
    </source>
</evidence>
<protein>
    <submittedName>
        <fullName evidence="1">Alpha/beta fold hydrolase</fullName>
    </submittedName>
</protein>
<organism evidence="1 2">
    <name type="scientific">Rhizobium quercicola</name>
    <dbReference type="NCBI Taxonomy" id="2901226"/>
    <lineage>
        <taxon>Bacteria</taxon>
        <taxon>Pseudomonadati</taxon>
        <taxon>Pseudomonadota</taxon>
        <taxon>Alphaproteobacteria</taxon>
        <taxon>Hyphomicrobiales</taxon>
        <taxon>Rhizobiaceae</taxon>
        <taxon>Rhizobium/Agrobacterium group</taxon>
        <taxon>Rhizobium</taxon>
    </lineage>
</organism>
<dbReference type="PANTHER" id="PTHR36513:SF1">
    <property type="entry name" value="TRANSMEMBRANE PROTEIN"/>
    <property type="match status" value="1"/>
</dbReference>
<dbReference type="Proteomes" id="UP001139089">
    <property type="component" value="Unassembled WGS sequence"/>
</dbReference>
<gene>
    <name evidence="1" type="ORF">LRX75_16160</name>
</gene>
<dbReference type="InterPro" id="IPR014586">
    <property type="entry name" value="UCP033909"/>
</dbReference>
<dbReference type="Pfam" id="PF05990">
    <property type="entry name" value="DUF900"/>
    <property type="match status" value="1"/>
</dbReference>
<dbReference type="EMBL" id="JAJOZR010000010">
    <property type="protein sequence ID" value="MCD7110569.1"/>
    <property type="molecule type" value="Genomic_DNA"/>
</dbReference>
<name>A0A9X1NVN4_9HYPH</name>
<dbReference type="InterPro" id="IPR029058">
    <property type="entry name" value="AB_hydrolase_fold"/>
</dbReference>
<dbReference type="GO" id="GO:0016787">
    <property type="term" value="F:hydrolase activity"/>
    <property type="evidence" value="ECO:0007669"/>
    <property type="project" value="UniProtKB-KW"/>
</dbReference>